<evidence type="ECO:0000256" key="7">
    <source>
        <dbReference type="ARBA" id="ARBA00023012"/>
    </source>
</evidence>
<keyword evidence="3" id="KW-0808">Transferase</keyword>
<evidence type="ECO:0000256" key="6">
    <source>
        <dbReference type="ARBA" id="ARBA00022840"/>
    </source>
</evidence>
<comment type="caution">
    <text evidence="9">The sequence shown here is derived from an EMBL/GenBank/DDBJ whole genome shotgun (WGS) entry which is preliminary data.</text>
</comment>
<evidence type="ECO:0000313" key="10">
    <source>
        <dbReference type="Proteomes" id="UP000782519"/>
    </source>
</evidence>
<evidence type="ECO:0000313" key="9">
    <source>
        <dbReference type="EMBL" id="MBI5129346.1"/>
    </source>
</evidence>
<dbReference type="PANTHER" id="PTHR42878:SF7">
    <property type="entry name" value="SENSOR HISTIDINE KINASE GLRK"/>
    <property type="match status" value="1"/>
</dbReference>
<organism evidence="9 10">
    <name type="scientific">Rhodopseudomonas palustris</name>
    <dbReference type="NCBI Taxonomy" id="1076"/>
    <lineage>
        <taxon>Bacteria</taxon>
        <taxon>Pseudomonadati</taxon>
        <taxon>Pseudomonadota</taxon>
        <taxon>Alphaproteobacteria</taxon>
        <taxon>Hyphomicrobiales</taxon>
        <taxon>Nitrobacteraceae</taxon>
        <taxon>Rhodopseudomonas</taxon>
    </lineage>
</organism>
<accession>A0A933RW77</accession>
<evidence type="ECO:0000256" key="3">
    <source>
        <dbReference type="ARBA" id="ARBA00022679"/>
    </source>
</evidence>
<evidence type="ECO:0000256" key="2">
    <source>
        <dbReference type="ARBA" id="ARBA00012438"/>
    </source>
</evidence>
<dbReference type="AlphaFoldDB" id="A0A933RW77"/>
<proteinExistence type="predicted"/>
<name>A0A933RW77_RHOPL</name>
<dbReference type="Proteomes" id="UP000782519">
    <property type="component" value="Unassembled WGS sequence"/>
</dbReference>
<dbReference type="InterPro" id="IPR050351">
    <property type="entry name" value="BphY/WalK/GraS-like"/>
</dbReference>
<dbReference type="GO" id="GO:0030295">
    <property type="term" value="F:protein kinase activator activity"/>
    <property type="evidence" value="ECO:0007669"/>
    <property type="project" value="TreeGrafter"/>
</dbReference>
<dbReference type="Gene3D" id="3.30.565.10">
    <property type="entry name" value="Histidine kinase-like ATPase, C-terminal domain"/>
    <property type="match status" value="1"/>
</dbReference>
<keyword evidence="5" id="KW-0418">Kinase</keyword>
<protein>
    <recommendedName>
        <fullName evidence="2">histidine kinase</fullName>
        <ecNumber evidence="2">2.7.13.3</ecNumber>
    </recommendedName>
</protein>
<dbReference type="GO" id="GO:0005524">
    <property type="term" value="F:ATP binding"/>
    <property type="evidence" value="ECO:0007669"/>
    <property type="project" value="UniProtKB-KW"/>
</dbReference>
<dbReference type="SUPFAM" id="SSF55874">
    <property type="entry name" value="ATPase domain of HSP90 chaperone/DNA topoisomerase II/histidine kinase"/>
    <property type="match status" value="1"/>
</dbReference>
<dbReference type="InterPro" id="IPR005467">
    <property type="entry name" value="His_kinase_dom"/>
</dbReference>
<dbReference type="EMBL" id="JACRJB010000021">
    <property type="protein sequence ID" value="MBI5129346.1"/>
    <property type="molecule type" value="Genomic_DNA"/>
</dbReference>
<dbReference type="GO" id="GO:0004673">
    <property type="term" value="F:protein histidine kinase activity"/>
    <property type="evidence" value="ECO:0007669"/>
    <property type="project" value="UniProtKB-EC"/>
</dbReference>
<keyword evidence="6" id="KW-0067">ATP-binding</keyword>
<dbReference type="InterPro" id="IPR004358">
    <property type="entry name" value="Sig_transdc_His_kin-like_C"/>
</dbReference>
<keyword evidence="7" id="KW-0902">Two-component regulatory system</keyword>
<dbReference type="SMART" id="SM00387">
    <property type="entry name" value="HATPase_c"/>
    <property type="match status" value="1"/>
</dbReference>
<dbReference type="PROSITE" id="PS50109">
    <property type="entry name" value="HIS_KIN"/>
    <property type="match status" value="1"/>
</dbReference>
<evidence type="ECO:0000259" key="8">
    <source>
        <dbReference type="PROSITE" id="PS50109"/>
    </source>
</evidence>
<evidence type="ECO:0000256" key="4">
    <source>
        <dbReference type="ARBA" id="ARBA00022741"/>
    </source>
</evidence>
<dbReference type="GO" id="GO:0000156">
    <property type="term" value="F:phosphorelay response regulator activity"/>
    <property type="evidence" value="ECO:0007669"/>
    <property type="project" value="TreeGrafter"/>
</dbReference>
<dbReference type="PANTHER" id="PTHR42878">
    <property type="entry name" value="TWO-COMPONENT HISTIDINE KINASE"/>
    <property type="match status" value="1"/>
</dbReference>
<gene>
    <name evidence="9" type="ORF">HZA66_07880</name>
</gene>
<keyword evidence="4" id="KW-0547">Nucleotide-binding</keyword>
<sequence>MGRYAAALSRELHQPLTSLAFDAEAALRWLDRPQADLSEAIRGLVRIRDSALRAAAIARSLHSLAQRAEPSLTPVLIEDLLEAALRTTAKDLERHRIAVDKQAPAAPKHVRADPAQLQQVLLALIGIAVDAMATVADADRRLTIKVFHLDDAVHCSIGHSGDAMDAVVLRRTFEPFFPSSPDGKDLGLAISRAIVEAHGGELTAHSEPGIGSNLSFRLGLAD</sequence>
<dbReference type="InterPro" id="IPR036890">
    <property type="entry name" value="HATPase_C_sf"/>
</dbReference>
<evidence type="ECO:0000256" key="1">
    <source>
        <dbReference type="ARBA" id="ARBA00000085"/>
    </source>
</evidence>
<feature type="domain" description="Histidine kinase" evidence="8">
    <location>
        <begin position="7"/>
        <end position="222"/>
    </location>
</feature>
<reference evidence="9" key="1">
    <citation type="submission" date="2020-07" db="EMBL/GenBank/DDBJ databases">
        <title>Huge and variable diversity of episymbiotic CPR bacteria and DPANN archaea in groundwater ecosystems.</title>
        <authorList>
            <person name="He C.Y."/>
            <person name="Keren R."/>
            <person name="Whittaker M."/>
            <person name="Farag I.F."/>
            <person name="Doudna J."/>
            <person name="Cate J.H.D."/>
            <person name="Banfield J.F."/>
        </authorList>
    </citation>
    <scope>NUCLEOTIDE SEQUENCE</scope>
    <source>
        <strain evidence="9">NC_groundwater_1818_Pr3_B-0.1um_66_35</strain>
    </source>
</reference>
<dbReference type="EC" id="2.7.13.3" evidence="2"/>
<dbReference type="PRINTS" id="PR00344">
    <property type="entry name" value="BCTRLSENSOR"/>
</dbReference>
<evidence type="ECO:0000256" key="5">
    <source>
        <dbReference type="ARBA" id="ARBA00022777"/>
    </source>
</evidence>
<comment type="catalytic activity">
    <reaction evidence="1">
        <text>ATP + protein L-histidine = ADP + protein N-phospho-L-histidine.</text>
        <dbReference type="EC" id="2.7.13.3"/>
    </reaction>
</comment>
<dbReference type="GO" id="GO:0007234">
    <property type="term" value="P:osmosensory signaling via phosphorelay pathway"/>
    <property type="evidence" value="ECO:0007669"/>
    <property type="project" value="TreeGrafter"/>
</dbReference>
<dbReference type="Pfam" id="PF02518">
    <property type="entry name" value="HATPase_c"/>
    <property type="match status" value="1"/>
</dbReference>
<dbReference type="Gene3D" id="1.10.287.130">
    <property type="match status" value="1"/>
</dbReference>
<dbReference type="InterPro" id="IPR003594">
    <property type="entry name" value="HATPase_dom"/>
</dbReference>